<feature type="coiled-coil region" evidence="1">
    <location>
        <begin position="233"/>
        <end position="419"/>
    </location>
</feature>
<feature type="coiled-coil region" evidence="1">
    <location>
        <begin position="470"/>
        <end position="528"/>
    </location>
</feature>
<dbReference type="PANTHER" id="PTHR45615:SF80">
    <property type="entry name" value="GRIP DOMAIN-CONTAINING PROTEIN"/>
    <property type="match status" value="1"/>
</dbReference>
<organism evidence="3 4">
    <name type="scientific">Tribonema minus</name>
    <dbReference type="NCBI Taxonomy" id="303371"/>
    <lineage>
        <taxon>Eukaryota</taxon>
        <taxon>Sar</taxon>
        <taxon>Stramenopiles</taxon>
        <taxon>Ochrophyta</taxon>
        <taxon>PX clade</taxon>
        <taxon>Xanthophyceae</taxon>
        <taxon>Tribonematales</taxon>
        <taxon>Tribonemataceae</taxon>
        <taxon>Tribonema</taxon>
    </lineage>
</organism>
<evidence type="ECO:0000256" key="2">
    <source>
        <dbReference type="SAM" id="MobiDB-lite"/>
    </source>
</evidence>
<dbReference type="AlphaFoldDB" id="A0A835ZIP7"/>
<evidence type="ECO:0000313" key="3">
    <source>
        <dbReference type="EMBL" id="KAG5192892.1"/>
    </source>
</evidence>
<dbReference type="OrthoDB" id="203619at2759"/>
<dbReference type="Proteomes" id="UP000664859">
    <property type="component" value="Unassembled WGS sequence"/>
</dbReference>
<reference evidence="3" key="1">
    <citation type="submission" date="2021-02" db="EMBL/GenBank/DDBJ databases">
        <title>First Annotated Genome of the Yellow-green Alga Tribonema minus.</title>
        <authorList>
            <person name="Mahan K.M."/>
        </authorList>
    </citation>
    <scope>NUCLEOTIDE SEQUENCE</scope>
    <source>
        <strain evidence="3">UTEX B ZZ1240</strain>
    </source>
</reference>
<feature type="region of interest" description="Disordered" evidence="2">
    <location>
        <begin position="727"/>
        <end position="763"/>
    </location>
</feature>
<sequence>MPSALDALLDPGDHEMSLGTIALDASDPPSFASPVKDETVFQLKMENRNMREKLNFLTGTTNGAELTGIIMEKESEIRTLNERLVEQDQQITQLVESLKKGDTKREKLRKAFEAQEQRALGFETALNSQFGVTDSLRATCATLEAEGAEKDATIAQLQGDQLRLQCSSARVAAHAGAATCRHRPHRASAWSRTCDISQQRTDAELAAAHAEASDMRAVVETQRRKLEEGGQREAQLRELVDAKKGEVEALETRRSDLAARARGIKQELEKSLGEEKERGVRLVAELEAAQTRGDRLQAELEQQTALAQAMTADNAVLSEAKATLEEKVAQSESACARLSKHLAAEQAALAACQHQRESAQQEAADLAGKLEVATAAAAAAAAAAQQEATVLRARIEKQRHQQKAELEDVLKQMREMEKMSDAMTDVLKADLDACQAKLAVTQQECLQLSRKHKEQLSKVADLQRNLDVQVSSHKKVMDRMESEIQQLRQEALKCRREVANAKQVTSENEALKDKIRRQEALILRKMEEDSKKRRGAAGAAAGTPAAGIEDVLNTSIIAPAFAIEDKENILPVAGADIASHVPLGVNKHGMGDKPPAFMRTPGFASSNARLQRHRNRRWKKGKTVAMAERKRRMTSLPSDDVMDMLQHQYNMRTAYMTVLCAVNEQVKNFAVTGMKCDSRAEAEMKFEEALQFKRGAYAVAESFLQESGFTDLCAYLGKAEKLLPRAAGRTVHEADDEGQTDTDGNQGAEADEPSGGGGGGEMQSFRADRRLLRILIARHFFKVARSNYAKEEQSTT</sequence>
<feature type="coiled-coil region" evidence="1">
    <location>
        <begin position="70"/>
        <end position="97"/>
    </location>
</feature>
<evidence type="ECO:0000256" key="1">
    <source>
        <dbReference type="SAM" id="Coils"/>
    </source>
</evidence>
<keyword evidence="4" id="KW-1185">Reference proteome</keyword>
<dbReference type="PANTHER" id="PTHR45615">
    <property type="entry name" value="MYOSIN HEAVY CHAIN, NON-MUSCLE"/>
    <property type="match status" value="1"/>
</dbReference>
<protein>
    <submittedName>
        <fullName evidence="3">Uncharacterized protein</fullName>
    </submittedName>
</protein>
<gene>
    <name evidence="3" type="ORF">JKP88DRAFT_260801</name>
</gene>
<keyword evidence="1" id="KW-0175">Coiled coil</keyword>
<proteinExistence type="predicted"/>
<name>A0A835ZIP7_9STRA</name>
<accession>A0A835ZIP7</accession>
<dbReference type="EMBL" id="JAFCMP010000001">
    <property type="protein sequence ID" value="KAG5192892.1"/>
    <property type="molecule type" value="Genomic_DNA"/>
</dbReference>
<evidence type="ECO:0000313" key="4">
    <source>
        <dbReference type="Proteomes" id="UP000664859"/>
    </source>
</evidence>
<comment type="caution">
    <text evidence="3">The sequence shown here is derived from an EMBL/GenBank/DDBJ whole genome shotgun (WGS) entry which is preliminary data.</text>
</comment>